<dbReference type="EMBL" id="CP012117">
    <property type="protein sequence ID" value="ANP28547.1"/>
    <property type="molecule type" value="Genomic_DNA"/>
</dbReference>
<dbReference type="InterPro" id="IPR035994">
    <property type="entry name" value="Nucleoside_phosphorylase_sf"/>
</dbReference>
<accession>A0A1B0ZKY0</accession>
<evidence type="ECO:0000313" key="7">
    <source>
        <dbReference type="EMBL" id="ANP28547.1"/>
    </source>
</evidence>
<dbReference type="UniPathway" id="UPA00904">
    <property type="reaction ID" value="UER00871"/>
</dbReference>
<comment type="pathway">
    <text evidence="1">Amino-acid biosynthesis; L-methionine biosynthesis via salvage pathway; S-methyl-5-thio-alpha-D-ribose 1-phosphate from S-methyl-5'-thioadenosine (hydrolase route): step 1/2.</text>
</comment>
<dbReference type="NCBIfam" id="TIGR01704">
    <property type="entry name" value="MTA_SAH-Nsdase"/>
    <property type="match status" value="1"/>
</dbReference>
<dbReference type="GO" id="GO:0008782">
    <property type="term" value="F:adenosylhomocysteine nucleosidase activity"/>
    <property type="evidence" value="ECO:0007669"/>
    <property type="project" value="UniProtKB-EC"/>
</dbReference>
<dbReference type="GO" id="GO:0019509">
    <property type="term" value="P:L-methionine salvage from methylthioadenosine"/>
    <property type="evidence" value="ECO:0007669"/>
    <property type="project" value="UniProtKB-UniPathway"/>
</dbReference>
<evidence type="ECO:0000256" key="2">
    <source>
        <dbReference type="ARBA" id="ARBA00011974"/>
    </source>
</evidence>
<evidence type="ECO:0000256" key="1">
    <source>
        <dbReference type="ARBA" id="ARBA00004945"/>
    </source>
</evidence>
<keyword evidence="3" id="KW-0028">Amino-acid biosynthesis</keyword>
<keyword evidence="5" id="KW-0486">Methionine biosynthesis</keyword>
<dbReference type="PANTHER" id="PTHR46832:SF1">
    <property type="entry name" value="5'-METHYLTHIOADENOSINE_S-ADENOSYLHOMOCYSTEINE NUCLEOSIDASE"/>
    <property type="match status" value="1"/>
</dbReference>
<dbReference type="AlphaFoldDB" id="A0A1B0ZKY0"/>
<dbReference type="KEGG" id="dva:DAD186_19970"/>
<dbReference type="PATRIC" id="fig|1630135.4.peg.1995"/>
<organism evidence="7 8">
    <name type="scientific">Dermabacter vaginalis</name>
    <dbReference type="NCBI Taxonomy" id="1630135"/>
    <lineage>
        <taxon>Bacteria</taxon>
        <taxon>Bacillati</taxon>
        <taxon>Actinomycetota</taxon>
        <taxon>Actinomycetes</taxon>
        <taxon>Micrococcales</taxon>
        <taxon>Dermabacteraceae</taxon>
        <taxon>Dermabacter</taxon>
    </lineage>
</organism>
<name>A0A1B0ZKY0_9MICO</name>
<gene>
    <name evidence="7" type="ORF">DAD186_19970</name>
</gene>
<dbReference type="GO" id="GO:0008930">
    <property type="term" value="F:methylthioadenosine nucleosidase activity"/>
    <property type="evidence" value="ECO:0007669"/>
    <property type="project" value="InterPro"/>
</dbReference>
<dbReference type="Gene3D" id="3.40.50.1580">
    <property type="entry name" value="Nucleoside phosphorylase domain"/>
    <property type="match status" value="1"/>
</dbReference>
<evidence type="ECO:0000256" key="5">
    <source>
        <dbReference type="ARBA" id="ARBA00023167"/>
    </source>
</evidence>
<dbReference type="InterPro" id="IPR000845">
    <property type="entry name" value="Nucleoside_phosphorylase_d"/>
</dbReference>
<proteinExistence type="predicted"/>
<evidence type="ECO:0000256" key="4">
    <source>
        <dbReference type="ARBA" id="ARBA00022801"/>
    </source>
</evidence>
<sequence length="261" mass="26050">MTSHVDVLVVAAMAEEAAAVSSLCTDLRALAHPFAGGGKGRGAGSSGEVSASVGTLECAGSGAQGSDACQAPIALVTTGVGTAAASAVLTWAIGEFSPRLIVNVGSCGGLAEDITVGTVALGSSYAYSIAEATAFGYETGQVPGAPAQFGGQECEARARRALEAVEAASLRARSGLMLSGDAFVTADIAEGVRAKFPGAITADMESCAFAHVAHLMQVPFLALRAVSDLCSPRANEEFHIGLEVAAEASAQALAHALPSLR</sequence>
<dbReference type="GO" id="GO:0005829">
    <property type="term" value="C:cytosol"/>
    <property type="evidence" value="ECO:0007669"/>
    <property type="project" value="TreeGrafter"/>
</dbReference>
<dbReference type="STRING" id="1630135.DAD186_19970"/>
<dbReference type="CDD" id="cd09008">
    <property type="entry name" value="MTAN"/>
    <property type="match status" value="1"/>
</dbReference>
<dbReference type="Proteomes" id="UP000092596">
    <property type="component" value="Chromosome"/>
</dbReference>
<dbReference type="PANTHER" id="PTHR46832">
    <property type="entry name" value="5'-METHYLTHIOADENOSINE/S-ADENOSYLHOMOCYSTEINE NUCLEOSIDASE"/>
    <property type="match status" value="1"/>
</dbReference>
<feature type="domain" description="Nucleoside phosphorylase" evidence="6">
    <location>
        <begin position="71"/>
        <end position="257"/>
    </location>
</feature>
<reference evidence="7 8" key="1">
    <citation type="submission" date="2015-06" db="EMBL/GenBank/DDBJ databases">
        <title>Investigation of pathophysiology for high-risk pregnancy and development of treatment modality based on it.</title>
        <authorList>
            <person name="Kim B.-C."/>
            <person name="Lim S."/>
        </authorList>
    </citation>
    <scope>NUCLEOTIDE SEQUENCE [LARGE SCALE GENOMIC DNA]</scope>
    <source>
        <strain evidence="7 8">AD1-86</strain>
    </source>
</reference>
<protein>
    <recommendedName>
        <fullName evidence="2">adenosylhomocysteine nucleosidase</fullName>
        <ecNumber evidence="2">3.2.2.9</ecNumber>
    </recommendedName>
</protein>
<dbReference type="InterPro" id="IPR010049">
    <property type="entry name" value="MTA_SAH_Nsdase"/>
</dbReference>
<dbReference type="SUPFAM" id="SSF53167">
    <property type="entry name" value="Purine and uridine phosphorylases"/>
    <property type="match status" value="1"/>
</dbReference>
<dbReference type="EC" id="3.2.2.9" evidence="2"/>
<dbReference type="GO" id="GO:0019284">
    <property type="term" value="P:L-methionine salvage from S-adenosylmethionine"/>
    <property type="evidence" value="ECO:0007669"/>
    <property type="project" value="TreeGrafter"/>
</dbReference>
<evidence type="ECO:0000259" key="6">
    <source>
        <dbReference type="Pfam" id="PF01048"/>
    </source>
</evidence>
<dbReference type="GO" id="GO:0009164">
    <property type="term" value="P:nucleoside catabolic process"/>
    <property type="evidence" value="ECO:0007669"/>
    <property type="project" value="InterPro"/>
</dbReference>
<evidence type="ECO:0000256" key="3">
    <source>
        <dbReference type="ARBA" id="ARBA00022605"/>
    </source>
</evidence>
<dbReference type="RefSeq" id="WP_065248518.1">
    <property type="nucleotide sequence ID" value="NZ_CP012117.1"/>
</dbReference>
<dbReference type="Pfam" id="PF01048">
    <property type="entry name" value="PNP_UDP_1"/>
    <property type="match status" value="1"/>
</dbReference>
<keyword evidence="4" id="KW-0378">Hydrolase</keyword>
<evidence type="ECO:0000313" key="8">
    <source>
        <dbReference type="Proteomes" id="UP000092596"/>
    </source>
</evidence>